<protein>
    <submittedName>
        <fullName evidence="1">Uncharacterized protein</fullName>
    </submittedName>
</protein>
<evidence type="ECO:0000313" key="1">
    <source>
        <dbReference type="EMBL" id="EGW10650.1"/>
    </source>
</evidence>
<dbReference type="EMBL" id="JH001181">
    <property type="protein sequence ID" value="EGW10650.1"/>
    <property type="molecule type" value="Genomic_DNA"/>
</dbReference>
<organism evidence="1 2">
    <name type="scientific">Cricetulus griseus</name>
    <name type="common">Chinese hamster</name>
    <name type="synonym">Cricetulus barabensis griseus</name>
    <dbReference type="NCBI Taxonomy" id="10029"/>
    <lineage>
        <taxon>Eukaryota</taxon>
        <taxon>Metazoa</taxon>
        <taxon>Chordata</taxon>
        <taxon>Craniata</taxon>
        <taxon>Vertebrata</taxon>
        <taxon>Euteleostomi</taxon>
        <taxon>Mammalia</taxon>
        <taxon>Eutheria</taxon>
        <taxon>Euarchontoglires</taxon>
        <taxon>Glires</taxon>
        <taxon>Rodentia</taxon>
        <taxon>Myomorpha</taxon>
        <taxon>Muroidea</taxon>
        <taxon>Cricetidae</taxon>
        <taxon>Cricetinae</taxon>
        <taxon>Cricetulus</taxon>
    </lineage>
</organism>
<gene>
    <name evidence="1" type="ORF">I79_017929</name>
</gene>
<reference evidence="2" key="1">
    <citation type="journal article" date="2011" name="Nat. Biotechnol.">
        <title>The genomic sequence of the Chinese hamster ovary (CHO)-K1 cell line.</title>
        <authorList>
            <person name="Xu X."/>
            <person name="Nagarajan H."/>
            <person name="Lewis N.E."/>
            <person name="Pan S."/>
            <person name="Cai Z."/>
            <person name="Liu X."/>
            <person name="Chen W."/>
            <person name="Xie M."/>
            <person name="Wang W."/>
            <person name="Hammond S."/>
            <person name="Andersen M.R."/>
            <person name="Neff N."/>
            <person name="Passarelli B."/>
            <person name="Koh W."/>
            <person name="Fan H.C."/>
            <person name="Wang J."/>
            <person name="Gui Y."/>
            <person name="Lee K.H."/>
            <person name="Betenbaugh M.J."/>
            <person name="Quake S.R."/>
            <person name="Famili I."/>
            <person name="Palsson B.O."/>
            <person name="Wang J."/>
        </authorList>
    </citation>
    <scope>NUCLEOTIDE SEQUENCE [LARGE SCALE GENOMIC DNA]</scope>
    <source>
        <strain evidence="2">CHO K1 cell line</strain>
    </source>
</reference>
<dbReference type="InParanoid" id="G3I3C5"/>
<dbReference type="AlphaFoldDB" id="G3I3C5"/>
<dbReference type="Proteomes" id="UP000001075">
    <property type="component" value="Unassembled WGS sequence"/>
</dbReference>
<accession>G3I3C5</accession>
<name>G3I3C5_CRIGR</name>
<sequence>MTLGVLLCHSLPSSLETLSPLDLDLRLSPVWMSCSLHPSQYWGSECSLAMPT</sequence>
<evidence type="ECO:0000313" key="2">
    <source>
        <dbReference type="Proteomes" id="UP000001075"/>
    </source>
</evidence>
<proteinExistence type="predicted"/>